<organism evidence="2">
    <name type="scientific">Anguilla anguilla</name>
    <name type="common">European freshwater eel</name>
    <name type="synonym">Muraena anguilla</name>
    <dbReference type="NCBI Taxonomy" id="7936"/>
    <lineage>
        <taxon>Eukaryota</taxon>
        <taxon>Metazoa</taxon>
        <taxon>Chordata</taxon>
        <taxon>Craniata</taxon>
        <taxon>Vertebrata</taxon>
        <taxon>Euteleostomi</taxon>
        <taxon>Actinopterygii</taxon>
        <taxon>Neopterygii</taxon>
        <taxon>Teleostei</taxon>
        <taxon>Anguilliformes</taxon>
        <taxon>Anguillidae</taxon>
        <taxon>Anguilla</taxon>
    </lineage>
</organism>
<feature type="transmembrane region" description="Helical" evidence="1">
    <location>
        <begin position="12"/>
        <end position="36"/>
    </location>
</feature>
<name>A0A0E9VGS4_ANGAN</name>
<protein>
    <submittedName>
        <fullName evidence="2">Uncharacterized protein</fullName>
    </submittedName>
</protein>
<keyword evidence="1" id="KW-0812">Transmembrane</keyword>
<reference evidence="2" key="1">
    <citation type="submission" date="2014-11" db="EMBL/GenBank/DDBJ databases">
        <authorList>
            <person name="Amaro Gonzalez C."/>
        </authorList>
    </citation>
    <scope>NUCLEOTIDE SEQUENCE</scope>
</reference>
<sequence length="63" mass="7230">MPCLEFNLGVRQVSLCCLSLSLSHTHILIPSFLALVQKLLDPVFVFYFLDHFIFILVADSLKY</sequence>
<proteinExistence type="predicted"/>
<dbReference type="AlphaFoldDB" id="A0A0E9VGS4"/>
<dbReference type="EMBL" id="GBXM01031356">
    <property type="protein sequence ID" value="JAH77221.1"/>
    <property type="molecule type" value="Transcribed_RNA"/>
</dbReference>
<keyword evidence="1" id="KW-0472">Membrane</keyword>
<evidence type="ECO:0000256" key="1">
    <source>
        <dbReference type="SAM" id="Phobius"/>
    </source>
</evidence>
<reference evidence="2" key="2">
    <citation type="journal article" date="2015" name="Fish Shellfish Immunol.">
        <title>Early steps in the European eel (Anguilla anguilla)-Vibrio vulnificus interaction in the gills: Role of the RtxA13 toxin.</title>
        <authorList>
            <person name="Callol A."/>
            <person name="Pajuelo D."/>
            <person name="Ebbesson L."/>
            <person name="Teles M."/>
            <person name="MacKenzie S."/>
            <person name="Amaro C."/>
        </authorList>
    </citation>
    <scope>NUCLEOTIDE SEQUENCE</scope>
</reference>
<evidence type="ECO:0000313" key="2">
    <source>
        <dbReference type="EMBL" id="JAH77221.1"/>
    </source>
</evidence>
<keyword evidence="1" id="KW-1133">Transmembrane helix</keyword>
<feature type="transmembrane region" description="Helical" evidence="1">
    <location>
        <begin position="43"/>
        <end position="61"/>
    </location>
</feature>
<accession>A0A0E9VGS4</accession>